<evidence type="ECO:0008006" key="3">
    <source>
        <dbReference type="Google" id="ProtNLM"/>
    </source>
</evidence>
<reference evidence="1 2" key="1">
    <citation type="journal article" date="2016" name="Nat. Commun.">
        <title>Thousands of microbial genomes shed light on interconnected biogeochemical processes in an aquifer system.</title>
        <authorList>
            <person name="Anantharaman K."/>
            <person name="Brown C.T."/>
            <person name="Hug L.A."/>
            <person name="Sharon I."/>
            <person name="Castelle C.J."/>
            <person name="Probst A.J."/>
            <person name="Thomas B.C."/>
            <person name="Singh A."/>
            <person name="Wilkins M.J."/>
            <person name="Karaoz U."/>
            <person name="Brodie E.L."/>
            <person name="Williams K.H."/>
            <person name="Hubbard S.S."/>
            <person name="Banfield J.F."/>
        </authorList>
    </citation>
    <scope>NUCLEOTIDE SEQUENCE [LARGE SCALE GENOMIC DNA]</scope>
</reference>
<evidence type="ECO:0000313" key="2">
    <source>
        <dbReference type="Proteomes" id="UP000178425"/>
    </source>
</evidence>
<name>A0A1F5WPN2_9BACT</name>
<organism evidence="1 2">
    <name type="scientific">Candidatus Giovannonibacteria bacterium RIFCSPHIGHO2_02_43_13</name>
    <dbReference type="NCBI Taxonomy" id="1798330"/>
    <lineage>
        <taxon>Bacteria</taxon>
        <taxon>Candidatus Giovannoniibacteriota</taxon>
    </lineage>
</organism>
<protein>
    <recommendedName>
        <fullName evidence="3">HEPN domain-containing protein</fullName>
    </recommendedName>
</protein>
<gene>
    <name evidence="1" type="ORF">A2W54_00190</name>
</gene>
<sequence>MNNQEKYKYAYKLTSVASTGLTFVEDSLANTMNNATDLAFLRSFYILLSYNLELILKSRVVMTGNFSDKNAINDELRKLGHDIKKIGERLGEDNLKDLGVKEIIENHQYKIATTDNKEVCIENFTKIRYDFLDDVMRNVDNQEHERIKEYTKTLTDVILRKAKEKNDEAKKV</sequence>
<dbReference type="AlphaFoldDB" id="A0A1F5WPN2"/>
<accession>A0A1F5WPN2</accession>
<evidence type="ECO:0000313" key="1">
    <source>
        <dbReference type="EMBL" id="OGF77618.1"/>
    </source>
</evidence>
<comment type="caution">
    <text evidence="1">The sequence shown here is derived from an EMBL/GenBank/DDBJ whole genome shotgun (WGS) entry which is preliminary data.</text>
</comment>
<proteinExistence type="predicted"/>
<dbReference type="EMBL" id="MFHI01000038">
    <property type="protein sequence ID" value="OGF77618.1"/>
    <property type="molecule type" value="Genomic_DNA"/>
</dbReference>
<dbReference type="Proteomes" id="UP000178425">
    <property type="component" value="Unassembled WGS sequence"/>
</dbReference>